<keyword evidence="2" id="KW-1185">Reference proteome</keyword>
<dbReference type="Proteomes" id="UP000268198">
    <property type="component" value="Chromosome"/>
</dbReference>
<dbReference type="EMBL" id="LR134167">
    <property type="protein sequence ID" value="VEB21889.1"/>
    <property type="molecule type" value="Genomic_DNA"/>
</dbReference>
<accession>A0A447SN14</accession>
<proteinExistence type="predicted"/>
<dbReference type="RefSeq" id="WP_126370740.1">
    <property type="nucleotide sequence ID" value="NZ_LR134167.1"/>
</dbReference>
<dbReference type="InterPro" id="IPR029044">
    <property type="entry name" value="Nucleotide-diphossugar_trans"/>
</dbReference>
<evidence type="ECO:0000313" key="2">
    <source>
        <dbReference type="Proteomes" id="UP000268198"/>
    </source>
</evidence>
<evidence type="ECO:0008006" key="3">
    <source>
        <dbReference type="Google" id="ProtNLM"/>
    </source>
</evidence>
<organism evidence="1 2">
    <name type="scientific">Avibacterium volantium</name>
    <name type="common">Pasteurella volantium</name>
    <dbReference type="NCBI Taxonomy" id="762"/>
    <lineage>
        <taxon>Bacteria</taxon>
        <taxon>Pseudomonadati</taxon>
        <taxon>Pseudomonadota</taxon>
        <taxon>Gammaproteobacteria</taxon>
        <taxon>Pasteurellales</taxon>
        <taxon>Pasteurellaceae</taxon>
        <taxon>Avibacterium</taxon>
    </lineage>
</organism>
<reference evidence="1 2" key="1">
    <citation type="submission" date="2018-12" db="EMBL/GenBank/DDBJ databases">
        <authorList>
            <consortium name="Pathogen Informatics"/>
        </authorList>
    </citation>
    <scope>NUCLEOTIDE SEQUENCE [LARGE SCALE GENOMIC DNA]</scope>
    <source>
        <strain evidence="1 2">NCTC3438</strain>
    </source>
</reference>
<dbReference type="Pfam" id="PF13704">
    <property type="entry name" value="Glyco_tranf_2_4"/>
    <property type="match status" value="1"/>
</dbReference>
<dbReference type="KEGG" id="avt:NCTC3438_00149"/>
<protein>
    <recommendedName>
        <fullName evidence="3">Glycosyl transferase family 2</fullName>
    </recommendedName>
</protein>
<sequence length="335" mass="38828">MKIIALAIIKNESDVIESFVRYNLRFFDELHIVDHHSSDSTAAILAHLKSEGLPIFLYSTPLVQHKQARVLTDLMQYCLMQDPDIDFAMCLDADEFLFCNSRQAFEQQLGQIPTTHVGLIPWRTYLPNTLNVEPHFLRTFDEVRLDMILMSKVVFSRENGLNGAMSAGNHFLNYTYTENYQEHHYPCVMFLPEHLQRFRENIIHTTGAEILSDAMLMLAHYPIRSLPQLLSKTLCGALSMARDNAKNPDKDLYWQVVGQQLLNRKNYTLEDLRKEAFIYRAITAYDPDFSTIQVEIEQRKALIDTPLALVYTDLIEKNPLRELFDTALRLLHFPS</sequence>
<name>A0A447SN14_AVIVO</name>
<evidence type="ECO:0000313" key="1">
    <source>
        <dbReference type="EMBL" id="VEB21889.1"/>
    </source>
</evidence>
<gene>
    <name evidence="1" type="ORF">NCTC3438_00149</name>
</gene>
<dbReference type="AlphaFoldDB" id="A0A447SN14"/>
<dbReference type="OrthoDB" id="7981249at2"/>
<dbReference type="SUPFAM" id="SSF53448">
    <property type="entry name" value="Nucleotide-diphospho-sugar transferases"/>
    <property type="match status" value="1"/>
</dbReference>